<protein>
    <submittedName>
        <fullName evidence="2">Uncharacterized protein</fullName>
    </submittedName>
</protein>
<gene>
    <name evidence="2" type="ORF">FGO68_gene16639</name>
</gene>
<dbReference type="Proteomes" id="UP000785679">
    <property type="component" value="Unassembled WGS sequence"/>
</dbReference>
<feature type="region of interest" description="Disordered" evidence="1">
    <location>
        <begin position="184"/>
        <end position="227"/>
    </location>
</feature>
<dbReference type="EMBL" id="RRYP01003373">
    <property type="protein sequence ID" value="TNV83863.1"/>
    <property type="molecule type" value="Genomic_DNA"/>
</dbReference>
<evidence type="ECO:0000256" key="1">
    <source>
        <dbReference type="SAM" id="MobiDB-lite"/>
    </source>
</evidence>
<dbReference type="AlphaFoldDB" id="A0A8J8NZ03"/>
<feature type="region of interest" description="Disordered" evidence="1">
    <location>
        <begin position="362"/>
        <end position="421"/>
    </location>
</feature>
<evidence type="ECO:0000313" key="3">
    <source>
        <dbReference type="Proteomes" id="UP000785679"/>
    </source>
</evidence>
<keyword evidence="3" id="KW-1185">Reference proteome</keyword>
<feature type="compositionally biased region" description="Basic and acidic residues" evidence="1">
    <location>
        <begin position="401"/>
        <end position="421"/>
    </location>
</feature>
<proteinExistence type="predicted"/>
<reference evidence="2" key="1">
    <citation type="submission" date="2019-06" db="EMBL/GenBank/DDBJ databases">
        <authorList>
            <person name="Zheng W."/>
        </authorList>
    </citation>
    <scope>NUCLEOTIDE SEQUENCE</scope>
    <source>
        <strain evidence="2">QDHG01</strain>
    </source>
</reference>
<evidence type="ECO:0000313" key="2">
    <source>
        <dbReference type="EMBL" id="TNV83863.1"/>
    </source>
</evidence>
<accession>A0A8J8NZ03</accession>
<sequence length="481" mass="55848">MSVQGYLHTLSEQERVCLARKLVDLFLYGNNPSLSQQNQTLPAEQDQNDDVSIAHYETLPTQSNTIFDRLYSENQKKKHDLHLYEEQKRDLELRGCTFRPEINTNTQILAERYHSTLSQRQTSASLKRSLSKLDNTLQRENTLSNSVMRKNSSQTMKMDLEQLRQKYQSSQTMLQIPGMQISEEKSCEVTTPQAEDVISAKSRPTRKDPHQQSTERKSTSRGQLRSELLYQNFKDKQDRMIIKRAEIEHERMKDCSFQPSRDAVIQPGPKTAQMQYNTRFLEGIDQFERVYKFNVDSVLKKYQPSGNSEGQPILLTAQQRERHKKQEEIKGQIVQNKVMETKIRGERMTRLMKEIDRHQRVLEKSPALSRQQRQGGGLFGYLTEGHQNNERIQDKSPTTTESDKKGALPRLKSESHFIKGGEERLRVKQKSLTRQQTEIMLQTATNRLIRMEENPSFNETENDDRSHVIVVVNNSSDSATV</sequence>
<name>A0A8J8NZ03_HALGN</name>
<organism evidence="2 3">
    <name type="scientific">Halteria grandinella</name>
    <dbReference type="NCBI Taxonomy" id="5974"/>
    <lineage>
        <taxon>Eukaryota</taxon>
        <taxon>Sar</taxon>
        <taxon>Alveolata</taxon>
        <taxon>Ciliophora</taxon>
        <taxon>Intramacronucleata</taxon>
        <taxon>Spirotrichea</taxon>
        <taxon>Stichotrichia</taxon>
        <taxon>Sporadotrichida</taxon>
        <taxon>Halteriidae</taxon>
        <taxon>Halteria</taxon>
    </lineage>
</organism>
<comment type="caution">
    <text evidence="2">The sequence shown here is derived from an EMBL/GenBank/DDBJ whole genome shotgun (WGS) entry which is preliminary data.</text>
</comment>
<feature type="compositionally biased region" description="Basic and acidic residues" evidence="1">
    <location>
        <begin position="205"/>
        <end position="218"/>
    </location>
</feature>